<protein>
    <submittedName>
        <fullName evidence="1">Uncharacterized protein</fullName>
    </submittedName>
</protein>
<name>W8V199_KLEPN</name>
<dbReference type="KEGG" id="kps:KPNJ2_04911"/>
<dbReference type="HOGENOM" id="CLU_3062487_0_0_6"/>
<dbReference type="EMBL" id="CP006918">
    <property type="protein sequence ID" value="AHM81683.1"/>
    <property type="molecule type" value="Genomic_DNA"/>
</dbReference>
<proteinExistence type="predicted"/>
<accession>W8V199</accession>
<evidence type="ECO:0000313" key="1">
    <source>
        <dbReference type="EMBL" id="AHM81683.1"/>
    </source>
</evidence>
<dbReference type="AlphaFoldDB" id="W8V199"/>
<evidence type="ECO:0000313" key="2">
    <source>
        <dbReference type="Proteomes" id="UP000019586"/>
    </source>
</evidence>
<sequence length="53" mass="6125">MLFFVFPGYSRFFTSYSLSFAASAKRSYRAHCANFDGDLINTLYNVLMLFPLI</sequence>
<dbReference type="Proteomes" id="UP000019586">
    <property type="component" value="Chromosome"/>
</dbReference>
<organism evidence="1 2">
    <name type="scientific">Klebsiella pneumoniae 30684/NJST258_2</name>
    <dbReference type="NCBI Taxonomy" id="1420013"/>
    <lineage>
        <taxon>Bacteria</taxon>
        <taxon>Pseudomonadati</taxon>
        <taxon>Pseudomonadota</taxon>
        <taxon>Gammaproteobacteria</taxon>
        <taxon>Enterobacterales</taxon>
        <taxon>Enterobacteriaceae</taxon>
        <taxon>Klebsiella/Raoultella group</taxon>
        <taxon>Klebsiella</taxon>
        <taxon>Klebsiella pneumoniae complex</taxon>
    </lineage>
</organism>
<reference evidence="1 2" key="1">
    <citation type="journal article" date="2014" name="Proc. Natl. Acad. Sci. U.S.A.">
        <title>Molecular dissection of the evolution of carbapenem-resistant multilocus sequence type 258 Klebsiella pneumoniae.</title>
        <authorList>
            <person name="Deleo F.R."/>
            <person name="Chen L."/>
            <person name="Porcella S.F."/>
            <person name="Martens C.A."/>
            <person name="Kobayashi S.D."/>
            <person name="Porter A.R."/>
            <person name="Chavda K.D."/>
            <person name="Jacobs M.R."/>
            <person name="Mathema B."/>
            <person name="Olsen R.J."/>
            <person name="Bonomo R.A."/>
            <person name="Musser J.M."/>
            <person name="Kreiswirth B.N."/>
        </authorList>
    </citation>
    <scope>NUCLEOTIDE SEQUENCE [LARGE SCALE GENOMIC DNA]</scope>
    <source>
        <strain evidence="1">30684/NJST258_2</strain>
    </source>
</reference>
<gene>
    <name evidence="1" type="ORF">KPNJ2_04911</name>
</gene>